<dbReference type="GO" id="GO:0016138">
    <property type="term" value="P:glycoside biosynthetic process"/>
    <property type="evidence" value="ECO:0007669"/>
    <property type="project" value="UniProtKB-ARBA"/>
</dbReference>
<keyword evidence="3 4" id="KW-0808">Transferase</keyword>
<dbReference type="Proteomes" id="UP001161247">
    <property type="component" value="Chromosome 8"/>
</dbReference>
<dbReference type="InterPro" id="IPR035595">
    <property type="entry name" value="UDP_glycos_trans_CS"/>
</dbReference>
<proteinExistence type="inferred from homology"/>
<evidence type="ECO:0000256" key="1">
    <source>
        <dbReference type="ARBA" id="ARBA00009995"/>
    </source>
</evidence>
<evidence type="ECO:0000256" key="4">
    <source>
        <dbReference type="RuleBase" id="RU003718"/>
    </source>
</evidence>
<dbReference type="InterPro" id="IPR002213">
    <property type="entry name" value="UDP_glucos_trans"/>
</dbReference>
<dbReference type="EMBL" id="OX459125">
    <property type="protein sequence ID" value="CAI9117065.1"/>
    <property type="molecule type" value="Genomic_DNA"/>
</dbReference>
<evidence type="ECO:0000256" key="5">
    <source>
        <dbReference type="RuleBase" id="RU362057"/>
    </source>
</evidence>
<evidence type="ECO:0000313" key="7">
    <source>
        <dbReference type="EMBL" id="CAI9117065.1"/>
    </source>
</evidence>
<dbReference type="SUPFAM" id="SSF53756">
    <property type="entry name" value="UDP-Glycosyltransferase/glycogen phosphorylase"/>
    <property type="match status" value="1"/>
</dbReference>
<reference evidence="7" key="1">
    <citation type="submission" date="2023-03" db="EMBL/GenBank/DDBJ databases">
        <authorList>
            <person name="Julca I."/>
        </authorList>
    </citation>
    <scope>NUCLEOTIDE SEQUENCE</scope>
</reference>
<dbReference type="EC" id="2.4.1.-" evidence="5"/>
<keyword evidence="8" id="KW-1185">Reference proteome</keyword>
<evidence type="ECO:0000313" key="8">
    <source>
        <dbReference type="Proteomes" id="UP001161247"/>
    </source>
</evidence>
<dbReference type="Pfam" id="PF00201">
    <property type="entry name" value="UDPGT"/>
    <property type="match status" value="1"/>
</dbReference>
<evidence type="ECO:0000256" key="3">
    <source>
        <dbReference type="ARBA" id="ARBA00022679"/>
    </source>
</evidence>
<dbReference type="PANTHER" id="PTHR48044">
    <property type="entry name" value="GLYCOSYLTRANSFERASE"/>
    <property type="match status" value="1"/>
</dbReference>
<dbReference type="FunFam" id="3.40.50.2000:FF:000060">
    <property type="entry name" value="Glycosyltransferase"/>
    <property type="match status" value="1"/>
</dbReference>
<organism evidence="7 8">
    <name type="scientific">Oldenlandia corymbosa var. corymbosa</name>
    <dbReference type="NCBI Taxonomy" id="529605"/>
    <lineage>
        <taxon>Eukaryota</taxon>
        <taxon>Viridiplantae</taxon>
        <taxon>Streptophyta</taxon>
        <taxon>Embryophyta</taxon>
        <taxon>Tracheophyta</taxon>
        <taxon>Spermatophyta</taxon>
        <taxon>Magnoliopsida</taxon>
        <taxon>eudicotyledons</taxon>
        <taxon>Gunneridae</taxon>
        <taxon>Pentapetalae</taxon>
        <taxon>asterids</taxon>
        <taxon>lamiids</taxon>
        <taxon>Gentianales</taxon>
        <taxon>Rubiaceae</taxon>
        <taxon>Rubioideae</taxon>
        <taxon>Spermacoceae</taxon>
        <taxon>Hedyotis-Oldenlandia complex</taxon>
        <taxon>Oldenlandia</taxon>
    </lineage>
</organism>
<dbReference type="PROSITE" id="PS00375">
    <property type="entry name" value="UDPGT"/>
    <property type="match status" value="1"/>
</dbReference>
<accession>A0AAV1EBI5</accession>
<dbReference type="Gene3D" id="3.40.50.2000">
    <property type="entry name" value="Glycogen Phosphorylase B"/>
    <property type="match status" value="2"/>
</dbReference>
<feature type="domain" description="Glycosyltransferase N-terminal" evidence="6">
    <location>
        <begin position="12"/>
        <end position="222"/>
    </location>
</feature>
<dbReference type="PANTHER" id="PTHR48044:SF39">
    <property type="entry name" value="GLYCOSYLTRANSFERASE"/>
    <property type="match status" value="1"/>
</dbReference>
<keyword evidence="2 4" id="KW-0328">Glycosyltransferase</keyword>
<evidence type="ECO:0000256" key="2">
    <source>
        <dbReference type="ARBA" id="ARBA00022676"/>
    </source>
</evidence>
<name>A0AAV1EBI5_OLDCO</name>
<dbReference type="InterPro" id="IPR058980">
    <property type="entry name" value="Glyco_transf_N"/>
</dbReference>
<protein>
    <recommendedName>
        <fullName evidence="5">Glycosyltransferase</fullName>
        <ecNumber evidence="5">2.4.1.-</ecNumber>
    </recommendedName>
</protein>
<evidence type="ECO:0000259" key="6">
    <source>
        <dbReference type="Pfam" id="PF26168"/>
    </source>
</evidence>
<dbReference type="Pfam" id="PF26168">
    <property type="entry name" value="Glyco_transf_N"/>
    <property type="match status" value="1"/>
</dbReference>
<comment type="similarity">
    <text evidence="1 4">Belongs to the UDP-glycosyltransferase family.</text>
</comment>
<dbReference type="CDD" id="cd03784">
    <property type="entry name" value="GT1_Gtf-like"/>
    <property type="match status" value="1"/>
</dbReference>
<gene>
    <name evidence="7" type="ORF">OLC1_LOCUS23190</name>
</gene>
<sequence>MEKESHASPFRIVMLPWLAHGHVSPYLELAKKLTARNFIIYLCSTRANLTSIRSKLSKKFSESIQLVELELPESDQLPSRYHTTNGLPPNLMATLKDAFDRSCPSFCRTLKRLKPNLVIYDLLQPWAPAAAASVCNIPSVVFVSSSATMSALWYHSLTFPGTKFPFDSTIFYREYESDFAKRMVKPSKDKRRIMQCIQRSTDIVLVKGFREIEGKYGDYWSTLIEKKVVHVGHLVQDPAINNDDDDDCEVIEWLNNKAKGSTIFVSFGSEYFLSNKDLIEIAHGLELSNVNFIWVVRFPTGVENISLEEILPQGFFTRVGDRGKIVTGWAPQVKILTHPNIGGFVSHCGWNSVLEGMKFGLPIIAMPMQLDQPINARLIEEVGVGIEVLRDSSGNLQRETISKVINQVVKGIDGEQVRKKAKELSEEIGLKGDEEIDEVVKELVQLCLMEKNTKIYPLPSDD</sequence>
<dbReference type="AlphaFoldDB" id="A0AAV1EBI5"/>
<dbReference type="GO" id="GO:0008194">
    <property type="term" value="F:UDP-glycosyltransferase activity"/>
    <property type="evidence" value="ECO:0007669"/>
    <property type="project" value="InterPro"/>
</dbReference>